<accession>A0A2C9UJZ2</accession>
<dbReference type="EMBL" id="CM004400">
    <property type="protein sequence ID" value="OAY30692.1"/>
    <property type="molecule type" value="Genomic_DNA"/>
</dbReference>
<protein>
    <submittedName>
        <fullName evidence="1">Uncharacterized protein</fullName>
    </submittedName>
</protein>
<evidence type="ECO:0000313" key="1">
    <source>
        <dbReference type="EMBL" id="OAY30692.1"/>
    </source>
</evidence>
<organism evidence="1">
    <name type="scientific">Manihot esculenta</name>
    <name type="common">Cassava</name>
    <name type="synonym">Jatropha manihot</name>
    <dbReference type="NCBI Taxonomy" id="3983"/>
    <lineage>
        <taxon>Eukaryota</taxon>
        <taxon>Viridiplantae</taxon>
        <taxon>Streptophyta</taxon>
        <taxon>Embryophyta</taxon>
        <taxon>Tracheophyta</taxon>
        <taxon>Spermatophyta</taxon>
        <taxon>Magnoliopsida</taxon>
        <taxon>eudicotyledons</taxon>
        <taxon>Gunneridae</taxon>
        <taxon>Pentapetalae</taxon>
        <taxon>rosids</taxon>
        <taxon>fabids</taxon>
        <taxon>Malpighiales</taxon>
        <taxon>Euphorbiaceae</taxon>
        <taxon>Crotonoideae</taxon>
        <taxon>Manihoteae</taxon>
        <taxon>Manihot</taxon>
    </lineage>
</organism>
<name>A0A2C9UJZ2_MANES</name>
<gene>
    <name evidence="1" type="ORF">MANES_14G051900</name>
</gene>
<reference evidence="1" key="1">
    <citation type="submission" date="2016-02" db="EMBL/GenBank/DDBJ databases">
        <title>WGS assembly of Manihot esculenta.</title>
        <authorList>
            <person name="Bredeson J.V."/>
            <person name="Prochnik S.E."/>
            <person name="Lyons J.B."/>
            <person name="Schmutz J."/>
            <person name="Grimwood J."/>
            <person name="Vrebalov J."/>
            <person name="Bart R.S."/>
            <person name="Amuge T."/>
            <person name="Ferguson M.E."/>
            <person name="Green R."/>
            <person name="Putnam N."/>
            <person name="Stites J."/>
            <person name="Rounsley S."/>
            <person name="Rokhsar D.S."/>
        </authorList>
    </citation>
    <scope>NUCLEOTIDE SEQUENCE [LARGE SCALE GENOMIC DNA]</scope>
    <source>
        <tissue evidence="1">Leaf</tissue>
    </source>
</reference>
<dbReference type="AlphaFoldDB" id="A0A2C9UJZ2"/>
<sequence length="34" mass="4199">MFSRFADVHFYSMQSRCYKSILNNNLYHYKLSAY</sequence>
<proteinExistence type="predicted"/>